<evidence type="ECO:0000313" key="1">
    <source>
        <dbReference type="EMBL" id="BAQ57723.1"/>
    </source>
</evidence>
<protein>
    <recommendedName>
        <fullName evidence="5">CopG family transcriptional regulator</fullName>
    </recommendedName>
</protein>
<dbReference type="EMBL" id="AP014808">
    <property type="protein sequence ID" value="BAQ57723.1"/>
    <property type="molecule type" value="Genomic_DNA"/>
</dbReference>
<dbReference type="EMBL" id="CP044496">
    <property type="protein sequence ID" value="QFG51695.1"/>
    <property type="molecule type" value="Genomic_DNA"/>
</dbReference>
<accession>A0A0D6A4J2</accession>
<name>A0A0D6A4J2_9LACO</name>
<dbReference type="AlphaFoldDB" id="A0A0D6A4J2"/>
<organism evidence="1 3">
    <name type="scientific">Lactobacillus acetotolerans</name>
    <dbReference type="NCBI Taxonomy" id="1600"/>
    <lineage>
        <taxon>Bacteria</taxon>
        <taxon>Bacillati</taxon>
        <taxon>Bacillota</taxon>
        <taxon>Bacilli</taxon>
        <taxon>Lactobacillales</taxon>
        <taxon>Lactobacillaceae</taxon>
        <taxon>Lactobacillus</taxon>
    </lineage>
</organism>
<keyword evidence="3" id="KW-1185">Reference proteome</keyword>
<sequence>MTVKGKNKKSKLYITIDQDTKDRIAANAKAHGLNPSQEARQMLEMQLKQQEIGNFHPSNQLKEDIQQDREGKVKKFKNGKEGLKWLYN</sequence>
<reference evidence="2 4" key="2">
    <citation type="submission" date="2019-09" db="EMBL/GenBank/DDBJ databases">
        <title>Genome sequencing of Lactobacillus acetotolerans.</title>
        <authorList>
            <person name="Kim K."/>
        </authorList>
    </citation>
    <scope>NUCLEOTIDE SEQUENCE [LARGE SCALE GENOMIC DNA]</scope>
    <source>
        <strain evidence="2 4">LA749</strain>
    </source>
</reference>
<dbReference type="KEGG" id="lae:LBAT_1334"/>
<dbReference type="RefSeq" id="WP_056970652.1">
    <property type="nucleotide sequence ID" value="NZ_AP014808.1"/>
</dbReference>
<dbReference type="PATRIC" id="fig|1600.4.peg.1361"/>
<evidence type="ECO:0000313" key="2">
    <source>
        <dbReference type="EMBL" id="QFG51695.1"/>
    </source>
</evidence>
<dbReference type="GeneID" id="78212677"/>
<dbReference type="Proteomes" id="UP000325393">
    <property type="component" value="Chromosome"/>
</dbReference>
<evidence type="ECO:0000313" key="3">
    <source>
        <dbReference type="Proteomes" id="UP000035709"/>
    </source>
</evidence>
<gene>
    <name evidence="2" type="ORF">LA749_06725</name>
    <name evidence="1" type="ORF">LBAT_1334</name>
</gene>
<reference evidence="1 3" key="1">
    <citation type="submission" date="2015-03" db="EMBL/GenBank/DDBJ databases">
        <title>Complete genome sequence of Lactobacillus acetotolerans NBRC 13120.</title>
        <authorList>
            <person name="Toh H."/>
            <person name="Morita H."/>
            <person name="Fujita N."/>
        </authorList>
    </citation>
    <scope>NUCLEOTIDE SEQUENCE [LARGE SCALE GENOMIC DNA]</scope>
    <source>
        <strain evidence="1 3">NBRC 13120</strain>
    </source>
</reference>
<evidence type="ECO:0008006" key="5">
    <source>
        <dbReference type="Google" id="ProtNLM"/>
    </source>
</evidence>
<proteinExistence type="predicted"/>
<evidence type="ECO:0000313" key="4">
    <source>
        <dbReference type="Proteomes" id="UP000325393"/>
    </source>
</evidence>
<dbReference type="Proteomes" id="UP000035709">
    <property type="component" value="Chromosome"/>
</dbReference>